<evidence type="ECO:0000256" key="8">
    <source>
        <dbReference type="ARBA" id="ARBA00023180"/>
    </source>
</evidence>
<evidence type="ECO:0000256" key="7">
    <source>
        <dbReference type="ARBA" id="ARBA00023170"/>
    </source>
</evidence>
<evidence type="ECO:0000256" key="3">
    <source>
        <dbReference type="ARBA" id="ARBA00022475"/>
    </source>
</evidence>
<evidence type="ECO:0000256" key="9">
    <source>
        <dbReference type="SAM" id="Phobius"/>
    </source>
</evidence>
<organism evidence="11 12">
    <name type="scientific">Pseudoatta argentina</name>
    <dbReference type="NCBI Taxonomy" id="621737"/>
    <lineage>
        <taxon>Eukaryota</taxon>
        <taxon>Metazoa</taxon>
        <taxon>Ecdysozoa</taxon>
        <taxon>Arthropoda</taxon>
        <taxon>Hexapoda</taxon>
        <taxon>Insecta</taxon>
        <taxon>Pterygota</taxon>
        <taxon>Neoptera</taxon>
        <taxon>Endopterygota</taxon>
        <taxon>Hymenoptera</taxon>
        <taxon>Apocrita</taxon>
        <taxon>Aculeata</taxon>
        <taxon>Formicoidea</taxon>
        <taxon>Formicidae</taxon>
        <taxon>Myrmicinae</taxon>
        <taxon>Pseudoatta</taxon>
    </lineage>
</organism>
<evidence type="ECO:0000256" key="1">
    <source>
        <dbReference type="ARBA" id="ARBA00004651"/>
    </source>
</evidence>
<name>A0A836ET91_9HYME</name>
<dbReference type="InterPro" id="IPR052192">
    <property type="entry name" value="Insect_Ionotropic_Sensory_Rcpt"/>
</dbReference>
<feature type="transmembrane region" description="Helical" evidence="9">
    <location>
        <begin position="842"/>
        <end position="863"/>
    </location>
</feature>
<evidence type="ECO:0000256" key="6">
    <source>
        <dbReference type="ARBA" id="ARBA00023136"/>
    </source>
</evidence>
<feature type="domain" description="Ionotropic glutamate receptor C-terminal" evidence="10">
    <location>
        <begin position="583"/>
        <end position="850"/>
    </location>
</feature>
<comment type="caution">
    <text evidence="11">The sequence shown here is derived from an EMBL/GenBank/DDBJ whole genome shotgun (WGS) entry which is preliminary data.</text>
</comment>
<dbReference type="FunFam" id="1.10.287.70:FF:000143">
    <property type="entry name" value="Probable glutamate receptor"/>
    <property type="match status" value="1"/>
</dbReference>
<dbReference type="PANTHER" id="PTHR42643:SF24">
    <property type="entry name" value="IONOTROPIC RECEPTOR 60A"/>
    <property type="match status" value="1"/>
</dbReference>
<keyword evidence="8" id="KW-0325">Glycoprotein</keyword>
<dbReference type="Gene3D" id="1.10.287.70">
    <property type="match status" value="1"/>
</dbReference>
<feature type="non-terminal residue" evidence="11">
    <location>
        <position position="880"/>
    </location>
</feature>
<proteinExistence type="inferred from homology"/>
<keyword evidence="5 9" id="KW-1133">Transmembrane helix</keyword>
<feature type="transmembrane region" description="Helical" evidence="9">
    <location>
        <begin position="646"/>
        <end position="672"/>
    </location>
</feature>
<keyword evidence="3" id="KW-1003">Cell membrane</keyword>
<protein>
    <submittedName>
        <fullName evidence="11">GRID2 protein</fullName>
    </submittedName>
</protein>
<keyword evidence="6 9" id="KW-0472">Membrane</keyword>
<accession>A0A836ET91</accession>
<dbReference type="InterPro" id="IPR001320">
    <property type="entry name" value="Iontro_rcpt_C"/>
</dbReference>
<feature type="non-terminal residue" evidence="11">
    <location>
        <position position="1"/>
    </location>
</feature>
<dbReference type="AlphaFoldDB" id="A0A836ET91"/>
<dbReference type="GO" id="GO:0050906">
    <property type="term" value="P:detection of stimulus involved in sensory perception"/>
    <property type="evidence" value="ECO:0007669"/>
    <property type="project" value="UniProtKB-ARBA"/>
</dbReference>
<dbReference type="Proteomes" id="UP000668214">
    <property type="component" value="Unassembled WGS sequence"/>
</dbReference>
<gene>
    <name evidence="11" type="primary">Grid2_1</name>
    <name evidence="11" type="ORF">G6Z78_0007233</name>
</gene>
<dbReference type="EMBL" id="JAANIA010001117">
    <property type="protein sequence ID" value="KAG5321663.1"/>
    <property type="molecule type" value="Genomic_DNA"/>
</dbReference>
<keyword evidence="4 9" id="KW-0812">Transmembrane</keyword>
<sequence length="880" mass="99945">LLNNVLAYISTSLRDRFQYDLSMNMISFFFLAWILNSGDAFSDFPSLMSTNASMAVVIDKSFFDNKAEYRNTVKNIYSFITAITRKEIHMADIDVHIFEGTMVHNLRDFTVLLSVTSCYQMWSLHDAANKEELVHLAITDQDCPRLPDSEGVSIPLILPGKELSQIFFDLRSTDALLWNNVNILHDDTFDRDTIGKVTKALSISLPNKKFNLVSRVLFAFKHANSERNRRYYIKNMLESFHVEQLGKCFLVIVTIDTAADVMEVAKSLNMAQPDSQWLYIITGSIVRNSTNITSFIDLLTEGSNIAFIYNMTDSDTYCNVSLKCYIQELVSTLANALKMSLMTEIELYSHMTDEDFELIRLNKQERRQEILKSIKIQLIEDTFSTSGVCGKCLFWRFASAITWGSFFVHGKNIAHLIDSGTWIPVLGANFTDVLFPHIVHGFRGIRVPIATYHNPPWQTVSLSTNSGKKEYGGLLFDVVKYLGKKLNFTYNVVSPAINQTKFTRNATVANVVLTSTTREIPSQIIDMILEKKVLLAACAYTVNDYGKKQINFTLPIFIQTYSFLTAKPGQLSRALLFTAPFTKETWACLAASIIIMGPTLYLVHKYSPSSTKTSGLNSCWQCVWYIYGALLQQGGMYLPHSDSARLLVGVWWLIVMVLVATYSGSLVAFLTFPNTDTAILTVDDLIAHKNKLTWGFPNGSFLEEYLKNAEEEKYHTLLERAIIHNATQEADMIEQIKMGKHVLIDWRSTLSRFLMRSDLLLTKGCAFTLSTDEFMDEPIAMIIAKDSPYIKIINAELHRMHESGLMNKWIAEQIPVKDKCSDSFANQVVEERKVNVTDMQGIFFVLFMGVTGSIFLLCCEFCCHKRQVSKRRKLIQPFIS</sequence>
<evidence type="ECO:0000256" key="2">
    <source>
        <dbReference type="ARBA" id="ARBA00008685"/>
    </source>
</evidence>
<dbReference type="PANTHER" id="PTHR42643">
    <property type="entry name" value="IONOTROPIC RECEPTOR 20A-RELATED"/>
    <property type="match status" value="1"/>
</dbReference>
<dbReference type="SUPFAM" id="SSF53850">
    <property type="entry name" value="Periplasmic binding protein-like II"/>
    <property type="match status" value="1"/>
</dbReference>
<evidence type="ECO:0000313" key="12">
    <source>
        <dbReference type="Proteomes" id="UP000668214"/>
    </source>
</evidence>
<dbReference type="Gene3D" id="3.40.190.10">
    <property type="entry name" value="Periplasmic binding protein-like II"/>
    <property type="match status" value="1"/>
</dbReference>
<reference evidence="11" key="1">
    <citation type="submission" date="2020-02" db="EMBL/GenBank/DDBJ databases">
        <title>Relaxed selection underlies rapid genomic changes in the transitions from sociality to social parasitism in ants.</title>
        <authorList>
            <person name="Bi X."/>
        </authorList>
    </citation>
    <scope>NUCLEOTIDE SEQUENCE</scope>
    <source>
        <strain evidence="11">BGI-DK2014c</strain>
        <tissue evidence="11">Whole body</tissue>
    </source>
</reference>
<evidence type="ECO:0000259" key="10">
    <source>
        <dbReference type="Pfam" id="PF00060"/>
    </source>
</evidence>
<keyword evidence="7" id="KW-0675">Receptor</keyword>
<evidence type="ECO:0000313" key="11">
    <source>
        <dbReference type="EMBL" id="KAG5321663.1"/>
    </source>
</evidence>
<comment type="similarity">
    <text evidence="2">Belongs to the glutamate-gated ion channel (TC 1.A.10.1) family.</text>
</comment>
<dbReference type="Pfam" id="PF00060">
    <property type="entry name" value="Lig_chan"/>
    <property type="match status" value="1"/>
</dbReference>
<dbReference type="GO" id="GO:0015276">
    <property type="term" value="F:ligand-gated monoatomic ion channel activity"/>
    <property type="evidence" value="ECO:0007669"/>
    <property type="project" value="InterPro"/>
</dbReference>
<comment type="subcellular location">
    <subcellularLocation>
        <location evidence="1">Cell membrane</location>
        <topology evidence="1">Multi-pass membrane protein</topology>
    </subcellularLocation>
</comment>
<evidence type="ECO:0000256" key="5">
    <source>
        <dbReference type="ARBA" id="ARBA00022989"/>
    </source>
</evidence>
<evidence type="ECO:0000256" key="4">
    <source>
        <dbReference type="ARBA" id="ARBA00022692"/>
    </source>
</evidence>
<dbReference type="GO" id="GO:0005886">
    <property type="term" value="C:plasma membrane"/>
    <property type="evidence" value="ECO:0007669"/>
    <property type="project" value="UniProtKB-SubCell"/>
</dbReference>
<feature type="transmembrane region" description="Helical" evidence="9">
    <location>
        <begin position="584"/>
        <end position="603"/>
    </location>
</feature>
<keyword evidence="12" id="KW-1185">Reference proteome</keyword>